<evidence type="ECO:0000313" key="3">
    <source>
        <dbReference type="Proteomes" id="UP000886787"/>
    </source>
</evidence>
<reference evidence="2" key="1">
    <citation type="submission" date="2020-10" db="EMBL/GenBank/DDBJ databases">
        <authorList>
            <person name="Gilroy R."/>
        </authorList>
    </citation>
    <scope>NUCLEOTIDE SEQUENCE</scope>
    <source>
        <strain evidence="2">ChiSjej1B19-3389</strain>
    </source>
</reference>
<comment type="caution">
    <text evidence="2">The sequence shown here is derived from an EMBL/GenBank/DDBJ whole genome shotgun (WGS) entry which is preliminary data.</text>
</comment>
<name>A0A9D1CUX2_9FIRM</name>
<reference evidence="2" key="2">
    <citation type="journal article" date="2021" name="PeerJ">
        <title>Extensive microbial diversity within the chicken gut microbiome revealed by metagenomics and culture.</title>
        <authorList>
            <person name="Gilroy R."/>
            <person name="Ravi A."/>
            <person name="Getino M."/>
            <person name="Pursley I."/>
            <person name="Horton D.L."/>
            <person name="Alikhan N.F."/>
            <person name="Baker D."/>
            <person name="Gharbi K."/>
            <person name="Hall N."/>
            <person name="Watson M."/>
            <person name="Adriaenssens E.M."/>
            <person name="Foster-Nyarko E."/>
            <person name="Jarju S."/>
            <person name="Secka A."/>
            <person name="Antonio M."/>
            <person name="Oren A."/>
            <person name="Chaudhuri R.R."/>
            <person name="La Ragione R."/>
            <person name="Hildebrand F."/>
            <person name="Pallen M.J."/>
        </authorList>
    </citation>
    <scope>NUCLEOTIDE SEQUENCE</scope>
    <source>
        <strain evidence="2">ChiSjej1B19-3389</strain>
    </source>
</reference>
<evidence type="ECO:0000256" key="1">
    <source>
        <dbReference type="SAM" id="Coils"/>
    </source>
</evidence>
<organism evidence="2 3">
    <name type="scientific">Candidatus Scatavimonas merdigallinarum</name>
    <dbReference type="NCBI Taxonomy" id="2840914"/>
    <lineage>
        <taxon>Bacteria</taxon>
        <taxon>Bacillati</taxon>
        <taxon>Bacillota</taxon>
        <taxon>Clostridia</taxon>
        <taxon>Eubacteriales</taxon>
        <taxon>Oscillospiraceae</taxon>
        <taxon>Oscillospiraceae incertae sedis</taxon>
        <taxon>Candidatus Scatavimonas</taxon>
    </lineage>
</organism>
<keyword evidence="1" id="KW-0175">Coiled coil</keyword>
<feature type="coiled-coil region" evidence="1">
    <location>
        <begin position="67"/>
        <end position="136"/>
    </location>
</feature>
<dbReference type="EMBL" id="DVFW01000042">
    <property type="protein sequence ID" value="HIQ81171.1"/>
    <property type="molecule type" value="Genomic_DNA"/>
</dbReference>
<protein>
    <submittedName>
        <fullName evidence="2">ATPase</fullName>
    </submittedName>
</protein>
<proteinExistence type="predicted"/>
<gene>
    <name evidence="2" type="ORF">IAD32_07830</name>
</gene>
<evidence type="ECO:0000313" key="2">
    <source>
        <dbReference type="EMBL" id="HIQ81171.1"/>
    </source>
</evidence>
<dbReference type="AlphaFoldDB" id="A0A9D1CUX2"/>
<accession>A0A9D1CUX2</accession>
<dbReference type="Proteomes" id="UP000886787">
    <property type="component" value="Unassembled WGS sequence"/>
</dbReference>
<sequence length="153" mass="17248">MKVEDLIIELREVIDDAKTLPLSGGKSVIDAEHIKEILDDIEETLPQEVRQAKAIVADRAQIIADAKKEGENIVRSAEERKKTLVNQNEIVRQAQQEASEIISDAKLKAKEIRKAANEYVEELMRKTDELMTAQANEIKKTRQSLKASQRTGN</sequence>